<dbReference type="Proteomes" id="UP000034668">
    <property type="component" value="Unassembled WGS sequence"/>
</dbReference>
<evidence type="ECO:0000313" key="15">
    <source>
        <dbReference type="EMBL" id="KKI04837.1"/>
    </source>
</evidence>
<evidence type="ECO:0000259" key="1">
    <source>
        <dbReference type="Pfam" id="PF04014"/>
    </source>
</evidence>
<dbReference type="EMBL" id="JJRA01000002">
    <property type="protein sequence ID" value="KKI06916.1"/>
    <property type="molecule type" value="Genomic_DNA"/>
</dbReference>
<dbReference type="Pfam" id="PF04014">
    <property type="entry name" value="MazE_antitoxin"/>
    <property type="match status" value="1"/>
</dbReference>
<evidence type="ECO:0000313" key="30">
    <source>
        <dbReference type="Proteomes" id="UP000034937"/>
    </source>
</evidence>
<dbReference type="EMBL" id="JJQT01000114">
    <property type="protein sequence ID" value="KKH78917.1"/>
    <property type="molecule type" value="Genomic_DNA"/>
</dbReference>
<dbReference type="EMBL" id="JJQV01000133">
    <property type="protein sequence ID" value="KKH80660.1"/>
    <property type="molecule type" value="Genomic_DNA"/>
</dbReference>
<feature type="domain" description="SpoVT-AbrB" evidence="1">
    <location>
        <begin position="11"/>
        <end position="55"/>
    </location>
</feature>
<evidence type="ECO:0000313" key="28">
    <source>
        <dbReference type="Proteomes" id="UP000034872"/>
    </source>
</evidence>
<dbReference type="Proteomes" id="UP000033814">
    <property type="component" value="Unassembled WGS sequence"/>
</dbReference>
<dbReference type="GO" id="GO:0003677">
    <property type="term" value="F:DNA binding"/>
    <property type="evidence" value="ECO:0007669"/>
    <property type="project" value="InterPro"/>
</dbReference>
<evidence type="ECO:0000313" key="27">
    <source>
        <dbReference type="Proteomes" id="UP000034842"/>
    </source>
</evidence>
<dbReference type="Proteomes" id="UP000034937">
    <property type="component" value="Unassembled WGS sequence"/>
</dbReference>
<dbReference type="EMBL" id="JJQM01000126">
    <property type="protein sequence ID" value="KKH53124.1"/>
    <property type="molecule type" value="Genomic_DNA"/>
</dbReference>
<dbReference type="PATRIC" id="fig|2209.51.peg.1493"/>
<proteinExistence type="predicted"/>
<evidence type="ECO:0000313" key="7">
    <source>
        <dbReference type="EMBL" id="KKH68928.1"/>
    </source>
</evidence>
<dbReference type="EMBL" id="JJQS01000129">
    <property type="protein sequence ID" value="KKH71888.1"/>
    <property type="molecule type" value="Genomic_DNA"/>
</dbReference>
<dbReference type="Proteomes" id="UP000033885">
    <property type="component" value="Unassembled WGS sequence"/>
</dbReference>
<name>A0A0F8UB63_METMZ</name>
<dbReference type="InterPro" id="IPR037914">
    <property type="entry name" value="SpoVT-AbrB_sf"/>
</dbReference>
<evidence type="ECO:0000313" key="14">
    <source>
        <dbReference type="EMBL" id="KKI00040.1"/>
    </source>
</evidence>
<comment type="caution">
    <text evidence="12">The sequence shown here is derived from an EMBL/GenBank/DDBJ whole genome shotgun (WGS) entry which is preliminary data.</text>
</comment>
<organism evidence="12 30">
    <name type="scientific">Methanosarcina mazei</name>
    <name type="common">Methanosarcina frisia</name>
    <dbReference type="NCBI Taxonomy" id="2209"/>
    <lineage>
        <taxon>Archaea</taxon>
        <taxon>Methanobacteriati</taxon>
        <taxon>Methanobacteriota</taxon>
        <taxon>Stenosarchaea group</taxon>
        <taxon>Methanomicrobia</taxon>
        <taxon>Methanosarcinales</taxon>
        <taxon>Methanosarcinaceae</taxon>
        <taxon>Methanosarcina</taxon>
    </lineage>
</organism>
<dbReference type="EMBL" id="JJOR01000174">
    <property type="protein sequence ID" value="KKF98476.1"/>
    <property type="molecule type" value="Genomic_DNA"/>
</dbReference>
<evidence type="ECO:0000313" key="22">
    <source>
        <dbReference type="Proteomes" id="UP000034142"/>
    </source>
</evidence>
<evidence type="ECO:0000313" key="9">
    <source>
        <dbReference type="EMBL" id="KKH76340.1"/>
    </source>
</evidence>
<dbReference type="Proteomes" id="UP000034872">
    <property type="component" value="Unassembled WGS sequence"/>
</dbReference>
<dbReference type="EMBL" id="JJRB01000041">
    <property type="protein sequence ID" value="KKI04837.1"/>
    <property type="molecule type" value="Genomic_DNA"/>
</dbReference>
<protein>
    <recommendedName>
        <fullName evidence="1">SpoVT-AbrB domain-containing protein</fullName>
    </recommendedName>
</protein>
<evidence type="ECO:0000313" key="2">
    <source>
        <dbReference type="EMBL" id="KKF98476.1"/>
    </source>
</evidence>
<dbReference type="Proteomes" id="UP000033864">
    <property type="component" value="Unassembled WGS sequence"/>
</dbReference>
<accession>A0A0F8UB63</accession>
<dbReference type="Proteomes" id="UP000034842">
    <property type="component" value="Unassembled WGS sequence"/>
</dbReference>
<evidence type="ECO:0000313" key="17">
    <source>
        <dbReference type="Proteomes" id="UP000033814"/>
    </source>
</evidence>
<dbReference type="EMBL" id="JJQH01000111">
    <property type="protein sequence ID" value="KKH39391.1"/>
    <property type="molecule type" value="Genomic_DNA"/>
</dbReference>
<evidence type="ECO:0000313" key="19">
    <source>
        <dbReference type="Proteomes" id="UP000033885"/>
    </source>
</evidence>
<dbReference type="EMBL" id="JJQZ01000005">
    <property type="protein sequence ID" value="KKI00040.1"/>
    <property type="molecule type" value="Genomic_DNA"/>
</dbReference>
<dbReference type="EMBL" id="JJQO01000047">
    <property type="protein sequence ID" value="KKH68877.1"/>
    <property type="molecule type" value="Genomic_DNA"/>
</dbReference>
<evidence type="ECO:0000313" key="10">
    <source>
        <dbReference type="EMBL" id="KKH78917.1"/>
    </source>
</evidence>
<dbReference type="EMBL" id="JJQR01000061">
    <property type="protein sequence ID" value="KKH76340.1"/>
    <property type="molecule type" value="Genomic_DNA"/>
</dbReference>
<evidence type="ECO:0000313" key="16">
    <source>
        <dbReference type="EMBL" id="KKI06916.1"/>
    </source>
</evidence>
<evidence type="ECO:0000313" key="12">
    <source>
        <dbReference type="EMBL" id="KKH88501.1"/>
    </source>
</evidence>
<evidence type="ECO:0000313" key="4">
    <source>
        <dbReference type="EMBL" id="KKH51306.1"/>
    </source>
</evidence>
<dbReference type="AlphaFoldDB" id="A0A0F8UB63"/>
<evidence type="ECO:0000313" key="6">
    <source>
        <dbReference type="EMBL" id="KKH68877.1"/>
    </source>
</evidence>
<evidence type="ECO:0000313" key="26">
    <source>
        <dbReference type="Proteomes" id="UP000034692"/>
    </source>
</evidence>
<dbReference type="InterPro" id="IPR007159">
    <property type="entry name" value="SpoVT-AbrB_dom"/>
</dbReference>
<dbReference type="Proteomes" id="UP000034040">
    <property type="component" value="Unassembled WGS sequence"/>
</dbReference>
<evidence type="ECO:0000313" key="20">
    <source>
        <dbReference type="Proteomes" id="UP000034021"/>
    </source>
</evidence>
<dbReference type="Proteomes" id="UP000034142">
    <property type="component" value="Unassembled WGS sequence"/>
</dbReference>
<dbReference type="Proteomes" id="UP000034925">
    <property type="component" value="Unassembled WGS sequence"/>
</dbReference>
<dbReference type="RefSeq" id="WP_048041767.1">
    <property type="nucleotide sequence ID" value="NZ_JBLVWA010000194.1"/>
</dbReference>
<reference evidence="17 18" key="1">
    <citation type="journal article" date="2015" name="ISME J.">
        <title>Genomic and phenotypic differentiation among Methanosarcina mazei populations from Columbia River sediment.</title>
        <authorList>
            <person name="Youngblut N.D."/>
            <person name="Wirth J.S."/>
            <person name="Henriksen J.R."/>
            <person name="Smith M."/>
            <person name="Simon H."/>
            <person name="Metcalf W.W."/>
            <person name="Whitaker R.J."/>
        </authorList>
    </citation>
    <scope>NUCLEOTIDE SEQUENCE [LARGE SCALE GENOMIC DNA]</scope>
    <source>
        <strain evidence="3 20">1.H.A.1A.3</strain>
        <strain evidence="4 18">1.H.A.1A.6</strain>
        <strain evidence="5 23">1.H.A.2.3</strain>
        <strain evidence="6 26">1.H.A.2.7</strain>
        <strain evidence="7">1.H.A.2.8</strain>
        <strain evidence="9 29">1.H.M.1A.1</strain>
        <strain evidence="8 21">1.H.M.1A.2</strain>
        <strain evidence="10 27">1.H.M.1A.3</strain>
        <strain evidence="11 17">1.H.M.2.2</strain>
        <strain evidence="12 30">1.H.M.2.3</strain>
        <strain evidence="13 25">1.H.M.2.4</strain>
        <strain evidence="14 28">1.H.T.2.1</strain>
        <strain evidence="16 19">1.H.T.2.3</strain>
        <strain evidence="15 24">1.H.T.2.5</strain>
        <strain evidence="2 22">2.F.A.2.3</strain>
    </source>
</reference>
<dbReference type="Proteomes" id="UP000034021">
    <property type="component" value="Unassembled WGS sequence"/>
</dbReference>
<evidence type="ECO:0000313" key="21">
    <source>
        <dbReference type="Proteomes" id="UP000034040"/>
    </source>
</evidence>
<dbReference type="SUPFAM" id="SSF89447">
    <property type="entry name" value="AbrB/MazE/MraZ-like"/>
    <property type="match status" value="1"/>
</dbReference>
<dbReference type="EMBL" id="JJQX01000190">
    <property type="protein sequence ID" value="KKH91089.1"/>
    <property type="molecule type" value="Genomic_DNA"/>
</dbReference>
<evidence type="ECO:0000313" key="24">
    <source>
        <dbReference type="Proteomes" id="UP000034547"/>
    </source>
</evidence>
<dbReference type="EMBL" id="JJQJ01000061">
    <property type="protein sequence ID" value="KKH51306.1"/>
    <property type="molecule type" value="Genomic_DNA"/>
</dbReference>
<evidence type="ECO:0000313" key="18">
    <source>
        <dbReference type="Proteomes" id="UP000033864"/>
    </source>
</evidence>
<evidence type="ECO:0000313" key="8">
    <source>
        <dbReference type="EMBL" id="KKH71888.1"/>
    </source>
</evidence>
<evidence type="ECO:0000313" key="5">
    <source>
        <dbReference type="EMBL" id="KKH53124.1"/>
    </source>
</evidence>
<evidence type="ECO:0000313" key="11">
    <source>
        <dbReference type="EMBL" id="KKH80660.1"/>
    </source>
</evidence>
<dbReference type="EMBL" id="JJQP01000073">
    <property type="protein sequence ID" value="KKH68928.1"/>
    <property type="molecule type" value="Genomic_DNA"/>
</dbReference>
<gene>
    <name evidence="2" type="ORF">DU31_07925</name>
    <name evidence="3" type="ORF">DU50_06810</name>
    <name evidence="7" type="ORF">DU73_04145</name>
    <name evidence="6" type="ORF">DU75_08675</name>
    <name evidence="5" type="ORF">DU76_10730</name>
    <name evidence="8" type="ORF">DU77_11160</name>
    <name evidence="10" type="ORF">DU78_03925</name>
    <name evidence="13" type="ORF">DU79_11930</name>
    <name evidence="16" type="ORF">DU81_06985</name>
    <name evidence="11" type="ORF">DU82_14970</name>
    <name evidence="15" type="ORF">DU83_14955</name>
    <name evidence="14" type="ORF">DU84_16330</name>
    <name evidence="4" type="ORF">DU85_09005</name>
    <name evidence="9" type="ORF">DU86_08605</name>
    <name evidence="12" type="ORF">DU88_15895</name>
</gene>
<evidence type="ECO:0000313" key="29">
    <source>
        <dbReference type="Proteomes" id="UP000034925"/>
    </source>
</evidence>
<dbReference type="Proteomes" id="UP000034547">
    <property type="component" value="Unassembled WGS sequence"/>
</dbReference>
<evidence type="ECO:0000313" key="3">
    <source>
        <dbReference type="EMBL" id="KKH39391.1"/>
    </source>
</evidence>
<dbReference type="Proteomes" id="UP000034692">
    <property type="component" value="Unassembled WGS sequence"/>
</dbReference>
<dbReference type="Proteomes" id="UP000034232">
    <property type="component" value="Unassembled WGS sequence"/>
</dbReference>
<sequence length="68" mass="7756">MTFSFGKRKIQKVQYTYMLPIPVDWVRNMKLNKGDSLKIEMTSDNRLLISPIPQARQDSEGTGAPNTV</sequence>
<evidence type="ECO:0000313" key="13">
    <source>
        <dbReference type="EMBL" id="KKH91089.1"/>
    </source>
</evidence>
<evidence type="ECO:0000313" key="25">
    <source>
        <dbReference type="Proteomes" id="UP000034668"/>
    </source>
</evidence>
<evidence type="ECO:0000313" key="23">
    <source>
        <dbReference type="Proteomes" id="UP000034232"/>
    </source>
</evidence>
<dbReference type="EMBL" id="JJQW01000059">
    <property type="protein sequence ID" value="KKH88501.1"/>
    <property type="molecule type" value="Genomic_DNA"/>
</dbReference>